<dbReference type="Proteomes" id="UP001497382">
    <property type="component" value="Unassembled WGS sequence"/>
</dbReference>
<keyword evidence="2" id="KW-1185">Reference proteome</keyword>
<dbReference type="EMBL" id="CAXIEN010000295">
    <property type="protein sequence ID" value="CAL1291913.1"/>
    <property type="molecule type" value="Genomic_DNA"/>
</dbReference>
<accession>A0AAV2B6Q5</accession>
<reference evidence="1 2" key="1">
    <citation type="submission" date="2024-04" db="EMBL/GenBank/DDBJ databases">
        <authorList>
            <person name="Rising A."/>
            <person name="Reimegard J."/>
            <person name="Sonavane S."/>
            <person name="Akerstrom W."/>
            <person name="Nylinder S."/>
            <person name="Hedman E."/>
            <person name="Kallberg Y."/>
        </authorList>
    </citation>
    <scope>NUCLEOTIDE SEQUENCE [LARGE SCALE GENOMIC DNA]</scope>
</reference>
<name>A0AAV2B6Q5_9ARAC</name>
<evidence type="ECO:0000313" key="1">
    <source>
        <dbReference type="EMBL" id="CAL1291913.1"/>
    </source>
</evidence>
<dbReference type="AlphaFoldDB" id="A0AAV2B6Q5"/>
<comment type="caution">
    <text evidence="1">The sequence shown here is derived from an EMBL/GenBank/DDBJ whole genome shotgun (WGS) entry which is preliminary data.</text>
</comment>
<sequence>FWIIVRQHFPVFPMTQIFDCLSTTHSVRIFFLKFSF</sequence>
<proteinExistence type="predicted"/>
<feature type="non-terminal residue" evidence="1">
    <location>
        <position position="1"/>
    </location>
</feature>
<gene>
    <name evidence="1" type="ORF">LARSCL_LOCUS17357</name>
</gene>
<protein>
    <submittedName>
        <fullName evidence="1">Uncharacterized protein</fullName>
    </submittedName>
</protein>
<evidence type="ECO:0000313" key="2">
    <source>
        <dbReference type="Proteomes" id="UP001497382"/>
    </source>
</evidence>
<organism evidence="1 2">
    <name type="scientific">Larinioides sclopetarius</name>
    <dbReference type="NCBI Taxonomy" id="280406"/>
    <lineage>
        <taxon>Eukaryota</taxon>
        <taxon>Metazoa</taxon>
        <taxon>Ecdysozoa</taxon>
        <taxon>Arthropoda</taxon>
        <taxon>Chelicerata</taxon>
        <taxon>Arachnida</taxon>
        <taxon>Araneae</taxon>
        <taxon>Araneomorphae</taxon>
        <taxon>Entelegynae</taxon>
        <taxon>Araneoidea</taxon>
        <taxon>Araneidae</taxon>
        <taxon>Larinioides</taxon>
    </lineage>
</organism>